<dbReference type="GO" id="GO:0004497">
    <property type="term" value="F:monooxygenase activity"/>
    <property type="evidence" value="ECO:0007669"/>
    <property type="project" value="InterPro"/>
</dbReference>
<dbReference type="GO" id="GO:0020037">
    <property type="term" value="F:heme binding"/>
    <property type="evidence" value="ECO:0007669"/>
    <property type="project" value="InterPro"/>
</dbReference>
<feature type="transmembrane region" description="Helical" evidence="5">
    <location>
        <begin position="12"/>
        <end position="33"/>
    </location>
</feature>
<evidence type="ECO:0000256" key="2">
    <source>
        <dbReference type="ARBA" id="ARBA00022617"/>
    </source>
</evidence>
<dbReference type="SUPFAM" id="SSF48264">
    <property type="entry name" value="Cytochrome P450"/>
    <property type="match status" value="1"/>
</dbReference>
<dbReference type="GO" id="GO:0005506">
    <property type="term" value="F:iron ion binding"/>
    <property type="evidence" value="ECO:0007669"/>
    <property type="project" value="InterPro"/>
</dbReference>
<dbReference type="OrthoDB" id="3945418at2759"/>
<keyword evidence="5" id="KW-0812">Transmembrane</keyword>
<name>A0A9P8V9J2_9PEZI</name>
<reference evidence="6" key="1">
    <citation type="journal article" date="2021" name="Nat. Commun.">
        <title>Genetic determinants of endophytism in the Arabidopsis root mycobiome.</title>
        <authorList>
            <person name="Mesny F."/>
            <person name="Miyauchi S."/>
            <person name="Thiergart T."/>
            <person name="Pickel B."/>
            <person name="Atanasova L."/>
            <person name="Karlsson M."/>
            <person name="Huettel B."/>
            <person name="Barry K.W."/>
            <person name="Haridas S."/>
            <person name="Chen C."/>
            <person name="Bauer D."/>
            <person name="Andreopoulos W."/>
            <person name="Pangilinan J."/>
            <person name="LaButti K."/>
            <person name="Riley R."/>
            <person name="Lipzen A."/>
            <person name="Clum A."/>
            <person name="Drula E."/>
            <person name="Henrissat B."/>
            <person name="Kohler A."/>
            <person name="Grigoriev I.V."/>
            <person name="Martin F.M."/>
            <person name="Hacquard S."/>
        </authorList>
    </citation>
    <scope>NUCLEOTIDE SEQUENCE</scope>
    <source>
        <strain evidence="6">MPI-SDFR-AT-0117</strain>
    </source>
</reference>
<evidence type="ECO:0000256" key="3">
    <source>
        <dbReference type="ARBA" id="ARBA00022723"/>
    </source>
</evidence>
<dbReference type="AlphaFoldDB" id="A0A9P8V9J2"/>
<dbReference type="InterPro" id="IPR001128">
    <property type="entry name" value="Cyt_P450"/>
</dbReference>
<proteinExistence type="inferred from homology"/>
<keyword evidence="4" id="KW-0408">Iron</keyword>
<dbReference type="InterPro" id="IPR050121">
    <property type="entry name" value="Cytochrome_P450_monoxygenase"/>
</dbReference>
<comment type="caution">
    <text evidence="6">The sequence shown here is derived from an EMBL/GenBank/DDBJ whole genome shotgun (WGS) entry which is preliminary data.</text>
</comment>
<evidence type="ECO:0000313" key="7">
    <source>
        <dbReference type="Proteomes" id="UP000770015"/>
    </source>
</evidence>
<gene>
    <name evidence="6" type="ORF">F5X68DRAFT_233358</name>
</gene>
<dbReference type="Gene3D" id="1.10.630.10">
    <property type="entry name" value="Cytochrome P450"/>
    <property type="match status" value="1"/>
</dbReference>
<dbReference type="PANTHER" id="PTHR24305:SF166">
    <property type="entry name" value="CYTOCHROME P450 12A4, MITOCHONDRIAL-RELATED"/>
    <property type="match status" value="1"/>
</dbReference>
<evidence type="ECO:0000313" key="6">
    <source>
        <dbReference type="EMBL" id="KAH6684923.1"/>
    </source>
</evidence>
<keyword evidence="5" id="KW-1133">Transmembrane helix</keyword>
<keyword evidence="7" id="KW-1185">Reference proteome</keyword>
<dbReference type="EMBL" id="JAGSXJ010000016">
    <property type="protein sequence ID" value="KAH6684923.1"/>
    <property type="molecule type" value="Genomic_DNA"/>
</dbReference>
<sequence>MNWERPLAGWLGPGHALIIFVVASTFLAMTASYSRRIYRLYWHPLSKFPGAKAIRIAPNELHINDTSLYKAIYKQSNPFPKHGNFYNAFGTMTPTSFTEIDRQKHKERRRMLNNMFSRAGVLKLEDLICEFLKLLENKIDRLSEKDLEFYNAFRVLTTTIILEFCFGDSGNMIEEDPHGFNSKFLEAFNVTAGSVATFRYHPWMRAVLGKIPDGVTRVLDPGVASLLDVMEFTRTCIRRWRQAHEKENDLGHRLVLDNL</sequence>
<dbReference type="GO" id="GO:0016705">
    <property type="term" value="F:oxidoreductase activity, acting on paired donors, with incorporation or reduction of molecular oxygen"/>
    <property type="evidence" value="ECO:0007669"/>
    <property type="project" value="InterPro"/>
</dbReference>
<evidence type="ECO:0000256" key="5">
    <source>
        <dbReference type="SAM" id="Phobius"/>
    </source>
</evidence>
<accession>A0A9P8V9J2</accession>
<keyword evidence="2" id="KW-0349">Heme</keyword>
<dbReference type="InterPro" id="IPR036396">
    <property type="entry name" value="Cyt_P450_sf"/>
</dbReference>
<keyword evidence="5" id="KW-0472">Membrane</keyword>
<organism evidence="6 7">
    <name type="scientific">Plectosphaerella plurivora</name>
    <dbReference type="NCBI Taxonomy" id="936078"/>
    <lineage>
        <taxon>Eukaryota</taxon>
        <taxon>Fungi</taxon>
        <taxon>Dikarya</taxon>
        <taxon>Ascomycota</taxon>
        <taxon>Pezizomycotina</taxon>
        <taxon>Sordariomycetes</taxon>
        <taxon>Hypocreomycetidae</taxon>
        <taxon>Glomerellales</taxon>
        <taxon>Plectosphaerellaceae</taxon>
        <taxon>Plectosphaerella</taxon>
    </lineage>
</organism>
<dbReference type="PANTHER" id="PTHR24305">
    <property type="entry name" value="CYTOCHROME P450"/>
    <property type="match status" value="1"/>
</dbReference>
<dbReference type="Pfam" id="PF00067">
    <property type="entry name" value="p450"/>
    <property type="match status" value="1"/>
</dbReference>
<dbReference type="Proteomes" id="UP000770015">
    <property type="component" value="Unassembled WGS sequence"/>
</dbReference>
<comment type="similarity">
    <text evidence="1">Belongs to the cytochrome P450 family.</text>
</comment>
<protein>
    <submittedName>
        <fullName evidence="6">Cytochrome P450</fullName>
    </submittedName>
</protein>
<evidence type="ECO:0000256" key="1">
    <source>
        <dbReference type="ARBA" id="ARBA00010617"/>
    </source>
</evidence>
<keyword evidence="3" id="KW-0479">Metal-binding</keyword>
<evidence type="ECO:0000256" key="4">
    <source>
        <dbReference type="ARBA" id="ARBA00023004"/>
    </source>
</evidence>